<dbReference type="PANTHER" id="PTHR33116:SF66">
    <property type="entry name" value="REVERSE TRANSCRIPTASE ZINC-BINDING DOMAIN-CONTAINING PROTEIN"/>
    <property type="match status" value="1"/>
</dbReference>
<dbReference type="Proteomes" id="UP000824120">
    <property type="component" value="Chromosome 12"/>
</dbReference>
<organism evidence="1 2">
    <name type="scientific">Solanum commersonii</name>
    <name type="common">Commerson's wild potato</name>
    <name type="synonym">Commerson's nightshade</name>
    <dbReference type="NCBI Taxonomy" id="4109"/>
    <lineage>
        <taxon>Eukaryota</taxon>
        <taxon>Viridiplantae</taxon>
        <taxon>Streptophyta</taxon>
        <taxon>Embryophyta</taxon>
        <taxon>Tracheophyta</taxon>
        <taxon>Spermatophyta</taxon>
        <taxon>Magnoliopsida</taxon>
        <taxon>eudicotyledons</taxon>
        <taxon>Gunneridae</taxon>
        <taxon>Pentapetalae</taxon>
        <taxon>asterids</taxon>
        <taxon>lamiids</taxon>
        <taxon>Solanales</taxon>
        <taxon>Solanaceae</taxon>
        <taxon>Solanoideae</taxon>
        <taxon>Solaneae</taxon>
        <taxon>Solanum</taxon>
    </lineage>
</organism>
<dbReference type="EMBL" id="JACXVP010000012">
    <property type="protein sequence ID" value="KAG5571299.1"/>
    <property type="molecule type" value="Genomic_DNA"/>
</dbReference>
<dbReference type="PANTHER" id="PTHR33116">
    <property type="entry name" value="REVERSE TRANSCRIPTASE ZINC-BINDING DOMAIN-CONTAINING PROTEIN-RELATED-RELATED"/>
    <property type="match status" value="1"/>
</dbReference>
<gene>
    <name evidence="1" type="ORF">H5410_061065</name>
</gene>
<reference evidence="1 2" key="1">
    <citation type="submission" date="2020-09" db="EMBL/GenBank/DDBJ databases">
        <title>De no assembly of potato wild relative species, Solanum commersonii.</title>
        <authorList>
            <person name="Cho K."/>
        </authorList>
    </citation>
    <scope>NUCLEOTIDE SEQUENCE [LARGE SCALE GENOMIC DNA]</scope>
    <source>
        <strain evidence="1">LZ3.2</strain>
        <tissue evidence="1">Leaf</tissue>
    </source>
</reference>
<name>A0A9J5W6P5_SOLCO</name>
<evidence type="ECO:0000313" key="2">
    <source>
        <dbReference type="Proteomes" id="UP000824120"/>
    </source>
</evidence>
<evidence type="ECO:0000313" key="1">
    <source>
        <dbReference type="EMBL" id="KAG5571299.1"/>
    </source>
</evidence>
<dbReference type="OrthoDB" id="1305745at2759"/>
<sequence length="136" mass="15521">MASCIEVTKMKVNDVLCSIGNDKAPGVDGLARRVQLVKTVIFGIQAYWAQLFVIPTKVMKAIQAYCRSFIWSGVNSITNKALVSREKMCTPKVARGLNLVNLRVWNKAAILKMCWDIEKKQDRLWIKWIHSYYING</sequence>
<proteinExistence type="predicted"/>
<dbReference type="AlphaFoldDB" id="A0A9J5W6P5"/>
<accession>A0A9J5W6P5</accession>
<protein>
    <recommendedName>
        <fullName evidence="3">Reverse transcriptase</fullName>
    </recommendedName>
</protein>
<comment type="caution">
    <text evidence="1">The sequence shown here is derived from an EMBL/GenBank/DDBJ whole genome shotgun (WGS) entry which is preliminary data.</text>
</comment>
<keyword evidence="2" id="KW-1185">Reference proteome</keyword>
<evidence type="ECO:0008006" key="3">
    <source>
        <dbReference type="Google" id="ProtNLM"/>
    </source>
</evidence>